<organism evidence="2">
    <name type="scientific">Xenorhabdus bovienii str. Intermedium</name>
    <dbReference type="NCBI Taxonomy" id="1379677"/>
    <lineage>
        <taxon>Bacteria</taxon>
        <taxon>Pseudomonadati</taxon>
        <taxon>Pseudomonadota</taxon>
        <taxon>Gammaproteobacteria</taxon>
        <taxon>Enterobacterales</taxon>
        <taxon>Morganellaceae</taxon>
        <taxon>Xenorhabdus</taxon>
    </lineage>
</organism>
<reference evidence="2" key="1">
    <citation type="submission" date="2013-07" db="EMBL/GenBank/DDBJ databases">
        <title>Sub-species coevolution in mutualistic symbiosis.</title>
        <authorList>
            <person name="Murfin K."/>
            <person name="Klassen J."/>
            <person name="Lee M."/>
            <person name="Forst S."/>
            <person name="Stock P."/>
            <person name="Goodrich-Blair H."/>
        </authorList>
    </citation>
    <scope>NUCLEOTIDE SEQUENCE [LARGE SCALE GENOMIC DNA]</scope>
    <source>
        <strain evidence="2">Intermedium</strain>
    </source>
</reference>
<name>A0A077QF94_XENBV</name>
<protein>
    <submittedName>
        <fullName evidence="2">Uncharacterized protein</fullName>
    </submittedName>
</protein>
<evidence type="ECO:0000313" key="2">
    <source>
        <dbReference type="EMBL" id="CDH30936.1"/>
    </source>
</evidence>
<dbReference type="Proteomes" id="UP000028480">
    <property type="component" value="Unassembled WGS sequence"/>
</dbReference>
<keyword evidence="1" id="KW-1133">Transmembrane helix</keyword>
<sequence>MFNANFSKLWQAENVFNAIEVVTELGILYAFLFVHNRVHYRFYSDKFIFNSLFLLLIYIIGLVISKMAASIGK</sequence>
<feature type="transmembrane region" description="Helical" evidence="1">
    <location>
        <begin position="15"/>
        <end position="35"/>
    </location>
</feature>
<dbReference type="EMBL" id="CBTB010000021">
    <property type="protein sequence ID" value="CDH30936.1"/>
    <property type="molecule type" value="Genomic_DNA"/>
</dbReference>
<dbReference type="HOGENOM" id="CLU_2703975_0_0_6"/>
<feature type="transmembrane region" description="Helical" evidence="1">
    <location>
        <begin position="47"/>
        <end position="69"/>
    </location>
</feature>
<dbReference type="AlphaFoldDB" id="A0A077QF94"/>
<comment type="caution">
    <text evidence="2">The sequence shown here is derived from an EMBL/GenBank/DDBJ whole genome shotgun (WGS) entry which is preliminary data.</text>
</comment>
<keyword evidence="1" id="KW-0812">Transmembrane</keyword>
<gene>
    <name evidence="2" type="ORF">XBI1_1170002</name>
</gene>
<evidence type="ECO:0000256" key="1">
    <source>
        <dbReference type="SAM" id="Phobius"/>
    </source>
</evidence>
<proteinExistence type="predicted"/>
<keyword evidence="1" id="KW-0472">Membrane</keyword>
<accession>A0A077QF94</accession>